<dbReference type="Proteomes" id="UP000299102">
    <property type="component" value="Unassembled WGS sequence"/>
</dbReference>
<keyword evidence="2" id="KW-1185">Reference proteome</keyword>
<evidence type="ECO:0000313" key="2">
    <source>
        <dbReference type="Proteomes" id="UP000299102"/>
    </source>
</evidence>
<dbReference type="EMBL" id="BGZK01000058">
    <property type="protein sequence ID" value="GBP13631.1"/>
    <property type="molecule type" value="Genomic_DNA"/>
</dbReference>
<protein>
    <submittedName>
        <fullName evidence="1">Uncharacterized protein</fullName>
    </submittedName>
</protein>
<proteinExistence type="predicted"/>
<comment type="caution">
    <text evidence="1">The sequence shown here is derived from an EMBL/GenBank/DDBJ whole genome shotgun (WGS) entry which is preliminary data.</text>
</comment>
<accession>A0A4C1TK12</accession>
<name>A0A4C1TK12_EUMVA</name>
<evidence type="ECO:0000313" key="1">
    <source>
        <dbReference type="EMBL" id="GBP13631.1"/>
    </source>
</evidence>
<sequence length="151" mass="16280">MNDSRLREQIYRANVCDGEVGRGRPGKSYAERIGGILKKKLILKAGMELSIHASDIAGPQTFKPSTSIAEGLPISDRGAGFSGPSHWTVAYRKPPTAVAAAETCLVTFFFYFNSTNLHTERSKLACAARVLLTNGVTHQGDDDVLDRGGGR</sequence>
<dbReference type="AlphaFoldDB" id="A0A4C1TK12"/>
<gene>
    <name evidence="1" type="ORF">EVAR_6968_1</name>
</gene>
<reference evidence="1 2" key="1">
    <citation type="journal article" date="2019" name="Commun. Biol.">
        <title>The bagworm genome reveals a unique fibroin gene that provides high tensile strength.</title>
        <authorList>
            <person name="Kono N."/>
            <person name="Nakamura H."/>
            <person name="Ohtoshi R."/>
            <person name="Tomita M."/>
            <person name="Numata K."/>
            <person name="Arakawa K."/>
        </authorList>
    </citation>
    <scope>NUCLEOTIDE SEQUENCE [LARGE SCALE GENOMIC DNA]</scope>
</reference>
<organism evidence="1 2">
    <name type="scientific">Eumeta variegata</name>
    <name type="common">Bagworm moth</name>
    <name type="synonym">Eumeta japonica</name>
    <dbReference type="NCBI Taxonomy" id="151549"/>
    <lineage>
        <taxon>Eukaryota</taxon>
        <taxon>Metazoa</taxon>
        <taxon>Ecdysozoa</taxon>
        <taxon>Arthropoda</taxon>
        <taxon>Hexapoda</taxon>
        <taxon>Insecta</taxon>
        <taxon>Pterygota</taxon>
        <taxon>Neoptera</taxon>
        <taxon>Endopterygota</taxon>
        <taxon>Lepidoptera</taxon>
        <taxon>Glossata</taxon>
        <taxon>Ditrysia</taxon>
        <taxon>Tineoidea</taxon>
        <taxon>Psychidae</taxon>
        <taxon>Oiketicinae</taxon>
        <taxon>Eumeta</taxon>
    </lineage>
</organism>